<dbReference type="RefSeq" id="WP_323260953.1">
    <property type="nucleotide sequence ID" value="NZ_JAYGIE010000025.1"/>
</dbReference>
<dbReference type="Proteomes" id="UP001301388">
    <property type="component" value="Unassembled WGS sequence"/>
</dbReference>
<keyword evidence="2" id="KW-1185">Reference proteome</keyword>
<name>A0ABU5TGL9_9CYAN</name>
<evidence type="ECO:0000313" key="2">
    <source>
        <dbReference type="Proteomes" id="UP001301388"/>
    </source>
</evidence>
<sequence length="151" mass="17023">MPREQELRQAALNVLQSMSLTQWDVATHRKTSDDDIEALSSSLIVVVTEQTSFNYRPPFIEVTLTSENPEGNITNVSYSYGFTFGNAGNFSIDAALNQDVWDRHGETAMRGASWMVQQLNLEAEMNSQTSRAFEFMSKLIQLLSTRSHPEV</sequence>
<comment type="caution">
    <text evidence="1">The sequence shown here is derived from an EMBL/GenBank/DDBJ whole genome shotgun (WGS) entry which is preliminary data.</text>
</comment>
<proteinExistence type="predicted"/>
<organism evidence="1 2">
    <name type="scientific">Pseudanabaena galeata UHCC 0370</name>
    <dbReference type="NCBI Taxonomy" id="3110310"/>
    <lineage>
        <taxon>Bacteria</taxon>
        <taxon>Bacillati</taxon>
        <taxon>Cyanobacteriota</taxon>
        <taxon>Cyanophyceae</taxon>
        <taxon>Pseudanabaenales</taxon>
        <taxon>Pseudanabaenaceae</taxon>
        <taxon>Pseudanabaena</taxon>
    </lineage>
</organism>
<gene>
    <name evidence="1" type="ORF">VB774_07325</name>
</gene>
<dbReference type="EMBL" id="JAYGIE010000025">
    <property type="protein sequence ID" value="MEA5477428.1"/>
    <property type="molecule type" value="Genomic_DNA"/>
</dbReference>
<reference evidence="1 2" key="1">
    <citation type="submission" date="2023-12" db="EMBL/GenBank/DDBJ databases">
        <title>Baltic Sea Cyanobacteria.</title>
        <authorList>
            <person name="Delbaje E."/>
            <person name="Fewer D.P."/>
            <person name="Shishido T.K."/>
        </authorList>
    </citation>
    <scope>NUCLEOTIDE SEQUENCE [LARGE SCALE GENOMIC DNA]</scope>
    <source>
        <strain evidence="1 2">UHCC 0370</strain>
    </source>
</reference>
<protein>
    <submittedName>
        <fullName evidence="1">Uncharacterized protein</fullName>
    </submittedName>
</protein>
<evidence type="ECO:0000313" key="1">
    <source>
        <dbReference type="EMBL" id="MEA5477428.1"/>
    </source>
</evidence>
<accession>A0ABU5TGL9</accession>